<evidence type="ECO:0000313" key="1">
    <source>
        <dbReference type="EMBL" id="SBT25328.1"/>
    </source>
</evidence>
<dbReference type="EMBL" id="LT907988">
    <property type="protein sequence ID" value="SOE49117.1"/>
    <property type="molecule type" value="Genomic_DNA"/>
</dbReference>
<accession>A0A1C3K1P1</accession>
<sequence length="150" mass="16181">MSSLLHAREHPSGSCGFRVGRLGIAAFTARRYQGALAEVLADAVEEPQRFTVAQGLGNFLERLLVCTEGPHSTAGQLGICVVLATPLLLEARHVALALLLAGQVRGLLLLCLVLVPGRSQCLRLCDRDSRLMHPPGSDLGKRLVLAFRHR</sequence>
<dbReference type="STRING" id="1851544.ODI_03631"/>
<dbReference type="EMBL" id="FLRC01000017">
    <property type="protein sequence ID" value="SBT25328.1"/>
    <property type="molecule type" value="Genomic_DNA"/>
</dbReference>
<dbReference type="AlphaFoldDB" id="A0A1C3K1P1"/>
<evidence type="ECO:0000313" key="3">
    <source>
        <dbReference type="Proteomes" id="UP000078558"/>
    </source>
</evidence>
<dbReference type="Proteomes" id="UP000078558">
    <property type="component" value="Chromosome I"/>
</dbReference>
<keyword evidence="3" id="KW-1185">Reference proteome</keyword>
<proteinExistence type="predicted"/>
<evidence type="ECO:0000313" key="2">
    <source>
        <dbReference type="EMBL" id="SOE49117.1"/>
    </source>
</evidence>
<organism evidence="1 3">
    <name type="scientific">Orrella dioscoreae</name>
    <dbReference type="NCBI Taxonomy" id="1851544"/>
    <lineage>
        <taxon>Bacteria</taxon>
        <taxon>Pseudomonadati</taxon>
        <taxon>Pseudomonadota</taxon>
        <taxon>Betaproteobacteria</taxon>
        <taxon>Burkholderiales</taxon>
        <taxon>Alcaligenaceae</taxon>
        <taxon>Orrella</taxon>
    </lineage>
</organism>
<reference evidence="2 3" key="2">
    <citation type="submission" date="2017-08" db="EMBL/GenBank/DDBJ databases">
        <authorList>
            <person name="de Groot N.N."/>
        </authorList>
    </citation>
    <scope>NUCLEOTIDE SEQUENCE [LARGE SCALE GENOMIC DNA]</scope>
    <source>
        <strain evidence="2">Orrdi1</strain>
    </source>
</reference>
<name>A0A1C3K1P1_9BURK</name>
<gene>
    <name evidence="1" type="ORF">ODI_03631</name>
    <name evidence="2" type="ORF">ODI_R1854</name>
</gene>
<reference evidence="1 3" key="1">
    <citation type="submission" date="2016-06" db="EMBL/GenBank/DDBJ databases">
        <authorList>
            <person name="Kjaerup R.B."/>
            <person name="Dalgaard T.S."/>
            <person name="Juul-Madsen H.R."/>
        </authorList>
    </citation>
    <scope>NUCLEOTIDE SEQUENCE [LARGE SCALE GENOMIC DNA]</scope>
    <source>
        <strain evidence="1">Orrdi1</strain>
    </source>
</reference>
<protein>
    <submittedName>
        <fullName evidence="1">Uncharacterized protein</fullName>
    </submittedName>
</protein>
<dbReference type="KEGG" id="odi:ODI_R1854"/>